<comment type="caution">
    <text evidence="1">The sequence shown here is derived from an EMBL/GenBank/DDBJ whole genome shotgun (WGS) entry which is preliminary data.</text>
</comment>
<evidence type="ECO:0000313" key="2">
    <source>
        <dbReference type="Proteomes" id="UP000054623"/>
    </source>
</evidence>
<accession>A0A0W1JD73</accession>
<protein>
    <submittedName>
        <fullName evidence="1">Uncharacterized protein</fullName>
    </submittedName>
</protein>
<reference evidence="1 2" key="1">
    <citation type="submission" date="2015-12" db="EMBL/GenBank/DDBJ databases">
        <title>Draft Genome Sequence of Desulfitobacterium hafniense Strain DH, a Sulfate-reducing Bacterium Isolated from Paddy Soils.</title>
        <authorList>
            <person name="Bao P."/>
            <person name="Zhang X."/>
            <person name="Li G."/>
        </authorList>
    </citation>
    <scope>NUCLEOTIDE SEQUENCE [LARGE SCALE GENOMIC DNA]</scope>
    <source>
        <strain evidence="1 2">DH</strain>
    </source>
</reference>
<organism evidence="1 2">
    <name type="scientific">Desulfitobacterium hafniense</name>
    <name type="common">Desulfitobacterium frappieri</name>
    <dbReference type="NCBI Taxonomy" id="49338"/>
    <lineage>
        <taxon>Bacteria</taxon>
        <taxon>Bacillati</taxon>
        <taxon>Bacillota</taxon>
        <taxon>Clostridia</taxon>
        <taxon>Eubacteriales</taxon>
        <taxon>Desulfitobacteriaceae</taxon>
        <taxon>Desulfitobacterium</taxon>
    </lineage>
</organism>
<dbReference type="AlphaFoldDB" id="A0A0W1JD73"/>
<evidence type="ECO:0000313" key="1">
    <source>
        <dbReference type="EMBL" id="KTE89587.1"/>
    </source>
</evidence>
<name>A0A0W1JD73_DESHA</name>
<dbReference type="Proteomes" id="UP000054623">
    <property type="component" value="Unassembled WGS sequence"/>
</dbReference>
<gene>
    <name evidence="1" type="ORF">AT727_12190</name>
</gene>
<proteinExistence type="predicted"/>
<dbReference type="EMBL" id="LOCK01000072">
    <property type="protein sequence ID" value="KTE89587.1"/>
    <property type="molecule type" value="Genomic_DNA"/>
</dbReference>
<sequence>MAGKRNGCKDALSNIVVKYADKQCSDADNRTDYSTACFGRTAFRNAMAKLPGYTYRLVITNLGIF</sequence>